<evidence type="ECO:0000256" key="2">
    <source>
        <dbReference type="SAM" id="Phobius"/>
    </source>
</evidence>
<feature type="compositionally biased region" description="Basic and acidic residues" evidence="1">
    <location>
        <begin position="266"/>
        <end position="276"/>
    </location>
</feature>
<feature type="region of interest" description="Disordered" evidence="1">
    <location>
        <begin position="1"/>
        <end position="24"/>
    </location>
</feature>
<keyword evidence="2" id="KW-0472">Membrane</keyword>
<feature type="region of interest" description="Disordered" evidence="1">
    <location>
        <begin position="222"/>
        <end position="276"/>
    </location>
</feature>
<feature type="compositionally biased region" description="Low complexity" evidence="1">
    <location>
        <begin position="115"/>
        <end position="129"/>
    </location>
</feature>
<evidence type="ECO:0000313" key="4">
    <source>
        <dbReference type="Proteomes" id="UP000295411"/>
    </source>
</evidence>
<feature type="region of interest" description="Disordered" evidence="1">
    <location>
        <begin position="101"/>
        <end position="131"/>
    </location>
</feature>
<proteinExistence type="predicted"/>
<gene>
    <name evidence="3" type="ORF">E2F48_11325</name>
</gene>
<name>A0A4V3AM77_9MICC</name>
<feature type="transmembrane region" description="Helical" evidence="2">
    <location>
        <begin position="63"/>
        <end position="84"/>
    </location>
</feature>
<evidence type="ECO:0000313" key="3">
    <source>
        <dbReference type="EMBL" id="TDK25809.1"/>
    </source>
</evidence>
<keyword evidence="2" id="KW-0812">Transmembrane</keyword>
<keyword evidence="2" id="KW-1133">Transmembrane helix</keyword>
<feature type="compositionally biased region" description="Low complexity" evidence="1">
    <location>
        <begin position="247"/>
        <end position="261"/>
    </location>
</feature>
<keyword evidence="4" id="KW-1185">Reference proteome</keyword>
<evidence type="ECO:0000256" key="1">
    <source>
        <dbReference type="SAM" id="MobiDB-lite"/>
    </source>
</evidence>
<dbReference type="Proteomes" id="UP000295411">
    <property type="component" value="Unassembled WGS sequence"/>
</dbReference>
<reference evidence="3 4" key="1">
    <citation type="submission" date="2019-03" db="EMBL/GenBank/DDBJ databases">
        <title>Arthrobacter sp. nov., an bacterium isolated from biocrust in Mu Us Desert.</title>
        <authorList>
            <person name="Lixiong L."/>
        </authorList>
    </citation>
    <scope>NUCLEOTIDE SEQUENCE [LARGE SCALE GENOMIC DNA]</scope>
    <source>
        <strain evidence="3 4">SLN-3</strain>
    </source>
</reference>
<comment type="caution">
    <text evidence="3">The sequence shown here is derived from an EMBL/GenBank/DDBJ whole genome shotgun (WGS) entry which is preliminary data.</text>
</comment>
<feature type="transmembrane region" description="Helical" evidence="2">
    <location>
        <begin position="36"/>
        <end position="57"/>
    </location>
</feature>
<dbReference type="EMBL" id="SMTK01000003">
    <property type="protein sequence ID" value="TDK25809.1"/>
    <property type="molecule type" value="Genomic_DNA"/>
</dbReference>
<feature type="compositionally biased region" description="Low complexity" evidence="1">
    <location>
        <begin position="1"/>
        <end position="21"/>
    </location>
</feature>
<accession>A0A4V3AM77</accession>
<organism evidence="3 4">
    <name type="scientific">Arthrobacter crusticola</name>
    <dbReference type="NCBI Taxonomy" id="2547960"/>
    <lineage>
        <taxon>Bacteria</taxon>
        <taxon>Bacillati</taxon>
        <taxon>Actinomycetota</taxon>
        <taxon>Actinomycetes</taxon>
        <taxon>Micrococcales</taxon>
        <taxon>Micrococcaceae</taxon>
        <taxon>Arthrobacter</taxon>
    </lineage>
</organism>
<sequence length="276" mass="27233">METTATAAAAGESTGRTGSTAVPAPRPAFKIRRGRATVALVGAAALPAALVTLVLAIVSVVSFWWPVAAALVVAGAVATLRSLALRDRRARVDAAFAAAMSSRPLHQAPPSTGDAALPGNAAPEAGGEPARVRPTAVFDAEKPAGGIEAASGAAGASAGTREAPAARLTAADLEAAALAVAAAGAPDADAPAAATQAPVPGTAPWAPVEVPLPTYVAAEKAQRSAPAPLELPAEPKPTVRTPIKNSAAKAAPKETAAPAPAGTRLNLDDVLQRRRA</sequence>
<dbReference type="RefSeq" id="WP_133404039.1">
    <property type="nucleotide sequence ID" value="NZ_SMTK01000003.1"/>
</dbReference>
<protein>
    <submittedName>
        <fullName evidence="3">Uncharacterized protein</fullName>
    </submittedName>
</protein>
<dbReference type="AlphaFoldDB" id="A0A4V3AM77"/>